<evidence type="ECO:0000313" key="5">
    <source>
        <dbReference type="Proteomes" id="UP000028534"/>
    </source>
</evidence>
<dbReference type="GO" id="GO:0040029">
    <property type="term" value="P:epigenetic regulation of gene expression"/>
    <property type="evidence" value="ECO:0007669"/>
    <property type="project" value="TreeGrafter"/>
</dbReference>
<comment type="similarity">
    <text evidence="1">Belongs to the histone deacetylase family.</text>
</comment>
<dbReference type="EMBL" id="JGVR01000022">
    <property type="protein sequence ID" value="KEZ17462.1"/>
    <property type="molecule type" value="Genomic_DNA"/>
</dbReference>
<dbReference type="Gene3D" id="3.40.800.20">
    <property type="entry name" value="Histone deacetylase domain"/>
    <property type="match status" value="1"/>
</dbReference>
<feature type="domain" description="Histone deacetylase" evidence="3">
    <location>
        <begin position="24"/>
        <end position="286"/>
    </location>
</feature>
<reference evidence="4 5" key="1">
    <citation type="submission" date="2014-03" db="EMBL/GenBank/DDBJ databases">
        <title>Genome sequence of Sphingobium yanoikuyae B1.</title>
        <authorList>
            <person name="Gan H.M."/>
            <person name="Gan H.Y."/>
            <person name="Savka M.A."/>
        </authorList>
    </citation>
    <scope>NUCLEOTIDE SEQUENCE [LARGE SCALE GENOMIC DNA]</scope>
    <source>
        <strain evidence="4 5">B1</strain>
    </source>
</reference>
<dbReference type="AlphaFoldDB" id="A0A084EHM0"/>
<dbReference type="GO" id="GO:0016787">
    <property type="term" value="F:hydrolase activity"/>
    <property type="evidence" value="ECO:0007669"/>
    <property type="project" value="UniProtKB-KW"/>
</dbReference>
<dbReference type="PRINTS" id="PR01270">
    <property type="entry name" value="HDASUPER"/>
</dbReference>
<comment type="caution">
    <text evidence="4">The sequence shown here is derived from an EMBL/GenBank/DDBJ whole genome shotgun (WGS) entry which is preliminary data.</text>
</comment>
<dbReference type="InterPro" id="IPR037138">
    <property type="entry name" value="His_deacetylse_dom_sf"/>
</dbReference>
<dbReference type="RefSeq" id="WP_037521163.1">
    <property type="nucleotide sequence ID" value="NZ_JGVR01000022.1"/>
</dbReference>
<dbReference type="STRING" id="13690.AX777_19140"/>
<dbReference type="CDD" id="cd09993">
    <property type="entry name" value="HDAC_classIV"/>
    <property type="match status" value="1"/>
</dbReference>
<evidence type="ECO:0000313" key="4">
    <source>
        <dbReference type="EMBL" id="KEZ17462.1"/>
    </source>
</evidence>
<evidence type="ECO:0000259" key="3">
    <source>
        <dbReference type="Pfam" id="PF00850"/>
    </source>
</evidence>
<dbReference type="InterPro" id="IPR000286">
    <property type="entry name" value="HDACs"/>
</dbReference>
<dbReference type="Proteomes" id="UP000028534">
    <property type="component" value="Unassembled WGS sequence"/>
</dbReference>
<dbReference type="PANTHER" id="PTHR10625">
    <property type="entry name" value="HISTONE DEACETYLASE HDAC1-RELATED"/>
    <property type="match status" value="1"/>
</dbReference>
<dbReference type="InterPro" id="IPR044150">
    <property type="entry name" value="HDAC_classIV"/>
</dbReference>
<dbReference type="Pfam" id="PF00850">
    <property type="entry name" value="Hist_deacetyl"/>
    <property type="match status" value="1"/>
</dbReference>
<sequence length="300" mass="31832">MLHVVHHPAYVSPATDGQQARFDKYGLVMDVLADSGAPMTVHAPDPMPASWIAAVHDPAYVEQVLTLAVPPEKERRIGFPVTERVMRRALLSPGGTWLAAKLALVHGYAANAAGGSHHALADSGAGYCVFNDLAIAANRLIAEGDVNRILILDLDVHQGDGTASLMAGRGDVFTMSIHAEKNFPVRKARSTLDLGLADDTGDAEYVATLGEMLPSVLNDFVPDLILYQAGVDGHVDDRLGRLALSDEGLAARDGLVMRQALARAIPVASCMGGGYGPDRMAVARRHAACMLRMASVERAV</sequence>
<dbReference type="InterPro" id="IPR023696">
    <property type="entry name" value="Ureohydrolase_dom_sf"/>
</dbReference>
<dbReference type="InterPro" id="IPR023801">
    <property type="entry name" value="His_deacetylse_dom"/>
</dbReference>
<gene>
    <name evidence="4" type="ORF">CP98_03464</name>
</gene>
<accession>A0A084EHM0</accession>
<organism evidence="4 5">
    <name type="scientific">Sphingobium yanoikuyae</name>
    <name type="common">Sphingomonas yanoikuyae</name>
    <dbReference type="NCBI Taxonomy" id="13690"/>
    <lineage>
        <taxon>Bacteria</taxon>
        <taxon>Pseudomonadati</taxon>
        <taxon>Pseudomonadota</taxon>
        <taxon>Alphaproteobacteria</taxon>
        <taxon>Sphingomonadales</taxon>
        <taxon>Sphingomonadaceae</taxon>
        <taxon>Sphingobium</taxon>
    </lineage>
</organism>
<evidence type="ECO:0000256" key="1">
    <source>
        <dbReference type="ARBA" id="ARBA00005947"/>
    </source>
</evidence>
<evidence type="ECO:0000256" key="2">
    <source>
        <dbReference type="ARBA" id="ARBA00022801"/>
    </source>
</evidence>
<dbReference type="PANTHER" id="PTHR10625:SF19">
    <property type="entry name" value="HISTONE DEACETYLASE 12"/>
    <property type="match status" value="1"/>
</dbReference>
<dbReference type="GO" id="GO:0004407">
    <property type="term" value="F:histone deacetylase activity"/>
    <property type="evidence" value="ECO:0007669"/>
    <property type="project" value="InterPro"/>
</dbReference>
<proteinExistence type="inferred from homology"/>
<dbReference type="PATRIC" id="fig|13690.10.peg.3547"/>
<dbReference type="SUPFAM" id="SSF52768">
    <property type="entry name" value="Arginase/deacetylase"/>
    <property type="match status" value="1"/>
</dbReference>
<protein>
    <submittedName>
        <fullName evidence="4">Deacetylase, histone deacetylase/acetoin utilization protein</fullName>
    </submittedName>
</protein>
<dbReference type="eggNOG" id="COG0123">
    <property type="taxonomic scope" value="Bacteria"/>
</dbReference>
<name>A0A084EHM0_SPHYA</name>
<keyword evidence="2" id="KW-0378">Hydrolase</keyword>